<dbReference type="GO" id="GO:0001227">
    <property type="term" value="F:DNA-binding transcription repressor activity, RNA polymerase II-specific"/>
    <property type="evidence" value="ECO:0007669"/>
    <property type="project" value="InterPro"/>
</dbReference>
<accession>A0A1D1W4M4</accession>
<evidence type="ECO:0000313" key="5">
    <source>
        <dbReference type="Proteomes" id="UP000186922"/>
    </source>
</evidence>
<feature type="region of interest" description="Disordered" evidence="2">
    <location>
        <begin position="235"/>
        <end position="306"/>
    </location>
</feature>
<sequence>MAARKGRTTERPARANRSSLPFQIPFEMPSMNMDEAMDDFLEVDDADLEAELAALVGGKPSAPRQPATRTAAPAQRQPSVPVPPPRAARRGAAAAQANAGAFDPFDMSAIERIGMEEDDDEDVDEDDPELLEELRQLSPEVNDLPPTAPSFPKASPSSHADNNSAVLTLLKERLENYEGAHQEAVYQKETAKSNRYARTIKLLKEQISQAKQGKLVEEDQIPVPVFVKSVLQPSLSSDLQPPASRTPQPSPPPPPVRPTSASRLSVDTVDVAPSSASQPSLARTPVVSPPQQPTPNLPSPTTATSKNATVTALKARQQEYKEAALTAKKENEMDKAITFMKIYKQFNTVIEAAASGEAVDISAMPPHPSQLPADFLDDDDDEPSTPPPKSPAAAKPVAQNTQRPTSDDIPDVDPAEFAESFKAPEAPKTIMQALQQRLEKYKSTVEAAKAANDGAKVRRSERIVKQYQEAIRDFQAKRPVDFSELPTPPGFAPIPVSSGAAAPAGVPAVARAPTAVAPAHRPTQSPIKTMASGSNAIHGRESRQVQQHNFLMERQKQFKLAALKAKKEGALETAKFYLKQAMSMNQMVNASANGLPVDIASVPKAPPGMAGSDVEADHGYEVVAYEDAGADRPVNGPPRSRTEMYVQLEKDLVEQVAMCARNALHFKKAGDIPMTEKFQKFDQHSRKDLESLKNAFKHGLPVPRFHYETRAFSVVKCCPDLAENVMELSILRGFGYTLSGFEAHEIHTWVKWDFPFPAETPQAGKSMAIKGTNEPEYNAVFPIQINRKSRAMARVFKSKGIKCEVYAKMGFLKSDKVMGTVHINLESLETRCVYHTTLDLMDGKKAVGGKLEVRVRIREPLVKQQVEELREKLLVIDEFVR</sequence>
<dbReference type="Proteomes" id="UP000186922">
    <property type="component" value="Unassembled WGS sequence"/>
</dbReference>
<dbReference type="Pfam" id="PF21528">
    <property type="entry name" value="CC2D1A-B_DM14"/>
    <property type="match status" value="3"/>
</dbReference>
<feature type="domain" description="DM14" evidence="3">
    <location>
        <begin position="167"/>
        <end position="225"/>
    </location>
</feature>
<organism evidence="4 5">
    <name type="scientific">Ramazzottius varieornatus</name>
    <name type="common">Water bear</name>
    <name type="synonym">Tardigrade</name>
    <dbReference type="NCBI Taxonomy" id="947166"/>
    <lineage>
        <taxon>Eukaryota</taxon>
        <taxon>Metazoa</taxon>
        <taxon>Ecdysozoa</taxon>
        <taxon>Tardigrada</taxon>
        <taxon>Eutardigrada</taxon>
        <taxon>Parachela</taxon>
        <taxon>Hypsibioidea</taxon>
        <taxon>Ramazzottiidae</taxon>
        <taxon>Ramazzottius</taxon>
    </lineage>
</organism>
<dbReference type="SUPFAM" id="SSF49562">
    <property type="entry name" value="C2 domain (Calcium/lipid-binding domain, CaLB)"/>
    <property type="match status" value="1"/>
</dbReference>
<proteinExistence type="predicted"/>
<gene>
    <name evidence="4" type="primary">RvY_17933-1</name>
    <name evidence="4" type="synonym">RvY_17933.1</name>
    <name evidence="4" type="ORF">RvY_17933</name>
</gene>
<feature type="region of interest" description="Disordered" evidence="2">
    <location>
        <begin position="55"/>
        <end position="167"/>
    </location>
</feature>
<feature type="domain" description="DM14" evidence="3">
    <location>
        <begin position="310"/>
        <end position="368"/>
    </location>
</feature>
<protein>
    <recommendedName>
        <fullName evidence="3">DM14 domain-containing protein</fullName>
    </recommendedName>
</protein>
<feature type="region of interest" description="Disordered" evidence="2">
    <location>
        <begin position="361"/>
        <end position="413"/>
    </location>
</feature>
<dbReference type="PANTHER" id="PTHR13076">
    <property type="entry name" value="COILED-COIL AND C2 DOMAIN-CONTAINING PROTEIN 1-LIKE"/>
    <property type="match status" value="1"/>
</dbReference>
<name>A0A1D1W4M4_RAMVA</name>
<feature type="compositionally biased region" description="Pro residues" evidence="2">
    <location>
        <begin position="287"/>
        <end position="298"/>
    </location>
</feature>
<keyword evidence="1" id="KW-0175">Coiled coil</keyword>
<feature type="coiled-coil region" evidence="1">
    <location>
        <begin position="431"/>
        <end position="477"/>
    </location>
</feature>
<comment type="caution">
    <text evidence="4">The sequence shown here is derived from an EMBL/GenBank/DDBJ whole genome shotgun (WGS) entry which is preliminary data.</text>
</comment>
<evidence type="ECO:0000313" key="4">
    <source>
        <dbReference type="EMBL" id="GAV08206.1"/>
    </source>
</evidence>
<feature type="compositionally biased region" description="Pro residues" evidence="2">
    <location>
        <begin position="248"/>
        <end position="257"/>
    </location>
</feature>
<evidence type="ECO:0000256" key="2">
    <source>
        <dbReference type="SAM" id="MobiDB-lite"/>
    </source>
</evidence>
<dbReference type="Gene3D" id="2.60.40.150">
    <property type="entry name" value="C2 domain"/>
    <property type="match status" value="1"/>
</dbReference>
<feature type="compositionally biased region" description="Low complexity" evidence="2">
    <location>
        <begin position="55"/>
        <end position="79"/>
    </location>
</feature>
<evidence type="ECO:0000256" key="1">
    <source>
        <dbReference type="SAM" id="Coils"/>
    </source>
</evidence>
<dbReference type="AlphaFoldDB" id="A0A1D1W4M4"/>
<feature type="domain" description="DM14" evidence="3">
    <location>
        <begin position="549"/>
        <end position="606"/>
    </location>
</feature>
<dbReference type="STRING" id="947166.A0A1D1W4M4"/>
<keyword evidence="5" id="KW-1185">Reference proteome</keyword>
<dbReference type="OrthoDB" id="19996at2759"/>
<feature type="compositionally biased region" description="Low complexity" evidence="2">
    <location>
        <begin position="90"/>
        <end position="101"/>
    </location>
</feature>
<dbReference type="InterPro" id="IPR039725">
    <property type="entry name" value="CC2D1A/B"/>
</dbReference>
<dbReference type="SMART" id="SM00685">
    <property type="entry name" value="DM14"/>
    <property type="match status" value="4"/>
</dbReference>
<feature type="domain" description="DM14" evidence="3">
    <location>
        <begin position="431"/>
        <end position="489"/>
    </location>
</feature>
<dbReference type="EMBL" id="BDGG01000017">
    <property type="protein sequence ID" value="GAV08206.1"/>
    <property type="molecule type" value="Genomic_DNA"/>
</dbReference>
<evidence type="ECO:0000259" key="3">
    <source>
        <dbReference type="SMART" id="SM00685"/>
    </source>
</evidence>
<dbReference type="InterPro" id="IPR006608">
    <property type="entry name" value="CC2D1A/B_DM14"/>
</dbReference>
<feature type="compositionally biased region" description="Acidic residues" evidence="2">
    <location>
        <begin position="116"/>
        <end position="131"/>
    </location>
</feature>
<dbReference type="PANTHER" id="PTHR13076:SF9">
    <property type="entry name" value="COILED-COIL AND C2 DOMAIN-CONTAINING PROTEIN 1-LIKE"/>
    <property type="match status" value="1"/>
</dbReference>
<feature type="compositionally biased region" description="Polar residues" evidence="2">
    <location>
        <begin position="155"/>
        <end position="166"/>
    </location>
</feature>
<dbReference type="InterPro" id="IPR035892">
    <property type="entry name" value="C2_domain_sf"/>
</dbReference>
<reference evidence="4 5" key="1">
    <citation type="journal article" date="2016" name="Nat. Commun.">
        <title>Extremotolerant tardigrade genome and improved radiotolerance of human cultured cells by tardigrade-unique protein.</title>
        <authorList>
            <person name="Hashimoto T."/>
            <person name="Horikawa D.D."/>
            <person name="Saito Y."/>
            <person name="Kuwahara H."/>
            <person name="Kozuka-Hata H."/>
            <person name="Shin-I T."/>
            <person name="Minakuchi Y."/>
            <person name="Ohishi K."/>
            <person name="Motoyama A."/>
            <person name="Aizu T."/>
            <person name="Enomoto A."/>
            <person name="Kondo K."/>
            <person name="Tanaka S."/>
            <person name="Hara Y."/>
            <person name="Koshikawa S."/>
            <person name="Sagara H."/>
            <person name="Miura T."/>
            <person name="Yokobori S."/>
            <person name="Miyagawa K."/>
            <person name="Suzuki Y."/>
            <person name="Kubo T."/>
            <person name="Oyama M."/>
            <person name="Kohara Y."/>
            <person name="Fujiyama A."/>
            <person name="Arakawa K."/>
            <person name="Katayama T."/>
            <person name="Toyoda A."/>
            <person name="Kunieda T."/>
        </authorList>
    </citation>
    <scope>NUCLEOTIDE SEQUENCE [LARGE SCALE GENOMIC DNA]</scope>
    <source>
        <strain evidence="4 5">YOKOZUNA-1</strain>
    </source>
</reference>
<feature type="region of interest" description="Disordered" evidence="2">
    <location>
        <begin position="1"/>
        <end position="25"/>
    </location>
</feature>